<dbReference type="KEGG" id="nano:G5V58_01135"/>
<dbReference type="AlphaFoldDB" id="A0A6G6W894"/>
<evidence type="ECO:0000313" key="3">
    <source>
        <dbReference type="Proteomes" id="UP000502996"/>
    </source>
</evidence>
<sequence length="167" mass="17741">MLHPDDQSQVVSVAPPLTASEVEVVAGLAGVGAGPRRVWPGQPGRRSPWLPCAGGCCLVAEARPGGDPAGWLRFLVREVLAPVARDALARAERIGLPGGHRVDGEVLLGGLGGPRLLVAAGRRVRVAPLDDDLLPLAAPRRRHRGEVVQLAGHPTTEERRRRQSTER</sequence>
<dbReference type="Proteomes" id="UP000502996">
    <property type="component" value="Chromosome"/>
</dbReference>
<dbReference type="RefSeq" id="WP_165228011.1">
    <property type="nucleotide sequence ID" value="NZ_CP049257.1"/>
</dbReference>
<name>A0A6G6W894_9ACTN</name>
<reference evidence="2 3" key="1">
    <citation type="submission" date="2020-02" db="EMBL/GenBank/DDBJ databases">
        <title>Full genome sequence of Nocardioides sp. R-3366.</title>
        <authorList>
            <person name="Im W.-T."/>
        </authorList>
    </citation>
    <scope>NUCLEOTIDE SEQUENCE [LARGE SCALE GENOMIC DNA]</scope>
    <source>
        <strain evidence="2 3">R-3366</strain>
    </source>
</reference>
<dbReference type="EMBL" id="CP049257">
    <property type="protein sequence ID" value="QIG41558.1"/>
    <property type="molecule type" value="Genomic_DNA"/>
</dbReference>
<evidence type="ECO:0000313" key="2">
    <source>
        <dbReference type="EMBL" id="QIG41558.1"/>
    </source>
</evidence>
<accession>A0A6G6W894</accession>
<feature type="region of interest" description="Disordered" evidence="1">
    <location>
        <begin position="144"/>
        <end position="167"/>
    </location>
</feature>
<protein>
    <submittedName>
        <fullName evidence="2">Uncharacterized protein</fullName>
    </submittedName>
</protein>
<proteinExistence type="predicted"/>
<organism evidence="2 3">
    <name type="scientific">Nocardioides anomalus</name>
    <dbReference type="NCBI Taxonomy" id="2712223"/>
    <lineage>
        <taxon>Bacteria</taxon>
        <taxon>Bacillati</taxon>
        <taxon>Actinomycetota</taxon>
        <taxon>Actinomycetes</taxon>
        <taxon>Propionibacteriales</taxon>
        <taxon>Nocardioidaceae</taxon>
        <taxon>Nocardioides</taxon>
    </lineage>
</organism>
<feature type="compositionally biased region" description="Basic and acidic residues" evidence="1">
    <location>
        <begin position="155"/>
        <end position="167"/>
    </location>
</feature>
<gene>
    <name evidence="2" type="ORF">G5V58_01135</name>
</gene>
<evidence type="ECO:0000256" key="1">
    <source>
        <dbReference type="SAM" id="MobiDB-lite"/>
    </source>
</evidence>
<keyword evidence="3" id="KW-1185">Reference proteome</keyword>